<reference evidence="3" key="1">
    <citation type="submission" date="2015-01" db="EMBL/GenBank/DDBJ databases">
        <authorList>
            <person name="Aksoy S."/>
            <person name="Warren W."/>
            <person name="Wilson R.K."/>
        </authorList>
    </citation>
    <scope>NUCLEOTIDE SEQUENCE [LARGE SCALE GENOMIC DNA]</scope>
    <source>
        <strain evidence="3">IAEA</strain>
    </source>
</reference>
<feature type="region of interest" description="Disordered" evidence="1">
    <location>
        <begin position="18"/>
        <end position="56"/>
    </location>
</feature>
<protein>
    <submittedName>
        <fullName evidence="2">Uncharacterized protein</fullName>
    </submittedName>
</protein>
<reference evidence="2" key="2">
    <citation type="submission" date="2020-05" db="UniProtKB">
        <authorList>
            <consortium name="EnsemblMetazoa"/>
        </authorList>
    </citation>
    <scope>IDENTIFICATION</scope>
    <source>
        <strain evidence="2">IAEA</strain>
    </source>
</reference>
<keyword evidence="3" id="KW-1185">Reference proteome</keyword>
<dbReference type="Proteomes" id="UP000092460">
    <property type="component" value="Unassembled WGS sequence"/>
</dbReference>
<dbReference type="VEuPathDB" id="VectorBase:GPPI045000"/>
<evidence type="ECO:0000313" key="3">
    <source>
        <dbReference type="Proteomes" id="UP000092460"/>
    </source>
</evidence>
<dbReference type="EnsemblMetazoa" id="GPPI045000-RA">
    <property type="protein sequence ID" value="GPPI045000-PA"/>
    <property type="gene ID" value="GPPI045000"/>
</dbReference>
<dbReference type="AlphaFoldDB" id="A0A1B0BZD3"/>
<accession>A0A1B0BZD3</accession>
<proteinExistence type="predicted"/>
<dbReference type="EMBL" id="JXJN01023089">
    <property type="status" value="NOT_ANNOTATED_CDS"/>
    <property type="molecule type" value="Genomic_DNA"/>
</dbReference>
<organism evidence="2 3">
    <name type="scientific">Glossina palpalis gambiensis</name>
    <dbReference type="NCBI Taxonomy" id="67801"/>
    <lineage>
        <taxon>Eukaryota</taxon>
        <taxon>Metazoa</taxon>
        <taxon>Ecdysozoa</taxon>
        <taxon>Arthropoda</taxon>
        <taxon>Hexapoda</taxon>
        <taxon>Insecta</taxon>
        <taxon>Pterygota</taxon>
        <taxon>Neoptera</taxon>
        <taxon>Endopterygota</taxon>
        <taxon>Diptera</taxon>
        <taxon>Brachycera</taxon>
        <taxon>Muscomorpha</taxon>
        <taxon>Hippoboscoidea</taxon>
        <taxon>Glossinidae</taxon>
        <taxon>Glossina</taxon>
    </lineage>
</organism>
<feature type="compositionally biased region" description="Polar residues" evidence="1">
    <location>
        <begin position="37"/>
        <end position="52"/>
    </location>
</feature>
<evidence type="ECO:0000313" key="2">
    <source>
        <dbReference type="EnsemblMetazoa" id="GPPI045000-PA"/>
    </source>
</evidence>
<evidence type="ECO:0000256" key="1">
    <source>
        <dbReference type="SAM" id="MobiDB-lite"/>
    </source>
</evidence>
<sequence length="94" mass="10701">MYNIAIEEMQTCIEKEEANSDVLPTKPSFARRGKIGENNSVDQQQNQTSRTSGLVRRVSARMKAPKRLLSVLTYVEEAQPQQFYAIKIEAIKDL</sequence>
<name>A0A1B0BZD3_9MUSC</name>